<comment type="caution">
    <text evidence="4">The sequence shown here is derived from an EMBL/GenBank/DDBJ whole genome shotgun (WGS) entry which is preliminary data.</text>
</comment>
<dbReference type="InterPro" id="IPR042099">
    <property type="entry name" value="ANL_N_sf"/>
</dbReference>
<feature type="domain" description="AMP-dependent synthetase/ligase" evidence="2">
    <location>
        <begin position="15"/>
        <end position="374"/>
    </location>
</feature>
<feature type="transmembrane region" description="Helical" evidence="1">
    <location>
        <begin position="247"/>
        <end position="267"/>
    </location>
</feature>
<dbReference type="InterPro" id="IPR050237">
    <property type="entry name" value="ATP-dep_AMP-bd_enzyme"/>
</dbReference>
<dbReference type="Pfam" id="PF13193">
    <property type="entry name" value="AMP-binding_C"/>
    <property type="match status" value="1"/>
</dbReference>
<feature type="transmembrane region" description="Helical" evidence="1">
    <location>
        <begin position="214"/>
        <end position="235"/>
    </location>
</feature>
<dbReference type="Pfam" id="PF00501">
    <property type="entry name" value="AMP-binding"/>
    <property type="match status" value="1"/>
</dbReference>
<dbReference type="InterPro" id="IPR025110">
    <property type="entry name" value="AMP-bd_C"/>
</dbReference>
<sequence length="510" mass="54468">MFRSDLIEPIASHLKRHAAQRGDRVAFRDASGSVTWSGLEQRTANIASRLADLGVVPGDTVAVYLPNSVAWVESVLAVVRAGAVAVPVSIDSKDGEVSYRLSDSACRVVVTLPEKVAVVEAVRAETSALEAIVTVGGEGLLTLEDMAMAPGTMPACEGGDIDAPSFIVYTSGTTGQPKGVLLTQRSMLWVTASCWAPMIGLGPDDTMLAPLPLFHSYALNLCVVSIVATGASIYLMERFSTGEATRLLRGGGFTLFPGVPTIFHYLIETARKEGDFLLSNLRLCVTAGAILPAALNDEFERRFGVKLLDGYGITETSTMVTMNGPEGGRVPGSCGLPIVGLAVRVVNPETMRDCDPGEEGELIVRGPNVMTGYLNKPEETAKAIRNGWYHTGDLARSDRNGFLTITGRIKELIIRGGQNIAPAEVEEVVAKLECIVDCAVVGLPHEGLGEIVGLFVIPRDSGFDQDVVIEHCRQHLSSYKVPTVIHAVEAIPRTGSGKIIRYQLRDAVKS</sequence>
<evidence type="ECO:0000313" key="4">
    <source>
        <dbReference type="EMBL" id="KHK90325.1"/>
    </source>
</evidence>
<protein>
    <submittedName>
        <fullName evidence="4">Long-chain fatty acid--CoA ligase</fullName>
    </submittedName>
</protein>
<reference evidence="4 5" key="1">
    <citation type="submission" date="2014-10" db="EMBL/GenBank/DDBJ databases">
        <title>Genome sequence of Novosphingobium malaysiense MUSC 273(T).</title>
        <authorList>
            <person name="Lee L.-H."/>
        </authorList>
    </citation>
    <scope>NUCLEOTIDE SEQUENCE [LARGE SCALE GENOMIC DNA]</scope>
    <source>
        <strain evidence="4 5">MUSC 273</strain>
    </source>
</reference>
<accession>A0A0B1ZM10</accession>
<evidence type="ECO:0000259" key="2">
    <source>
        <dbReference type="Pfam" id="PF00501"/>
    </source>
</evidence>
<organism evidence="4 5">
    <name type="scientific">Novosphingobium malaysiense</name>
    <dbReference type="NCBI Taxonomy" id="1348853"/>
    <lineage>
        <taxon>Bacteria</taxon>
        <taxon>Pseudomonadati</taxon>
        <taxon>Pseudomonadota</taxon>
        <taxon>Alphaproteobacteria</taxon>
        <taxon>Sphingomonadales</taxon>
        <taxon>Sphingomonadaceae</taxon>
        <taxon>Novosphingobium</taxon>
    </lineage>
</organism>
<dbReference type="OrthoDB" id="9803968at2"/>
<dbReference type="AlphaFoldDB" id="A0A0B1ZM10"/>
<dbReference type="InterPro" id="IPR020845">
    <property type="entry name" value="AMP-binding_CS"/>
</dbReference>
<dbReference type="InterPro" id="IPR045851">
    <property type="entry name" value="AMP-bd_C_sf"/>
</dbReference>
<dbReference type="InterPro" id="IPR000873">
    <property type="entry name" value="AMP-dep_synth/lig_dom"/>
</dbReference>
<evidence type="ECO:0000256" key="1">
    <source>
        <dbReference type="SAM" id="Phobius"/>
    </source>
</evidence>
<dbReference type="PROSITE" id="PS00455">
    <property type="entry name" value="AMP_BINDING"/>
    <property type="match status" value="1"/>
</dbReference>
<dbReference type="Gene3D" id="3.40.50.12780">
    <property type="entry name" value="N-terminal domain of ligase-like"/>
    <property type="match status" value="1"/>
</dbReference>
<dbReference type="Gene3D" id="3.30.300.30">
    <property type="match status" value="1"/>
</dbReference>
<feature type="domain" description="AMP-binding enzyme C-terminal" evidence="3">
    <location>
        <begin position="424"/>
        <end position="498"/>
    </location>
</feature>
<evidence type="ECO:0000259" key="3">
    <source>
        <dbReference type="Pfam" id="PF13193"/>
    </source>
</evidence>
<dbReference type="PANTHER" id="PTHR43767">
    <property type="entry name" value="LONG-CHAIN-FATTY-ACID--COA LIGASE"/>
    <property type="match status" value="1"/>
</dbReference>
<keyword evidence="4" id="KW-0436">Ligase</keyword>
<dbReference type="EMBL" id="JTDI01000005">
    <property type="protein sequence ID" value="KHK90325.1"/>
    <property type="molecule type" value="Genomic_DNA"/>
</dbReference>
<dbReference type="SUPFAM" id="SSF56801">
    <property type="entry name" value="Acetyl-CoA synthetase-like"/>
    <property type="match status" value="1"/>
</dbReference>
<gene>
    <name evidence="4" type="ORF">LK12_17075</name>
</gene>
<dbReference type="STRING" id="1348853.LK12_17075"/>
<keyword evidence="1" id="KW-1133">Transmembrane helix</keyword>
<dbReference type="GO" id="GO:0016878">
    <property type="term" value="F:acid-thiol ligase activity"/>
    <property type="evidence" value="ECO:0007669"/>
    <property type="project" value="UniProtKB-ARBA"/>
</dbReference>
<keyword evidence="1" id="KW-0812">Transmembrane</keyword>
<name>A0A0B1ZM10_9SPHN</name>
<evidence type="ECO:0000313" key="5">
    <source>
        <dbReference type="Proteomes" id="UP000031057"/>
    </source>
</evidence>
<proteinExistence type="predicted"/>
<keyword evidence="5" id="KW-1185">Reference proteome</keyword>
<dbReference type="Proteomes" id="UP000031057">
    <property type="component" value="Unassembled WGS sequence"/>
</dbReference>
<dbReference type="PANTHER" id="PTHR43767:SF1">
    <property type="entry name" value="NONRIBOSOMAL PEPTIDE SYNTHASE PES1 (EUROFUNG)-RELATED"/>
    <property type="match status" value="1"/>
</dbReference>
<keyword evidence="1" id="KW-0472">Membrane</keyword>